<feature type="binding site" evidence="5">
    <location>
        <position position="340"/>
    </location>
    <ligand>
        <name>Ca(2+)</name>
        <dbReference type="ChEBI" id="CHEBI:29108"/>
    </ligand>
</feature>
<keyword evidence="6" id="KW-1133">Transmembrane helix</keyword>
<dbReference type="Gene3D" id="1.10.439.10">
    <property type="entry name" value="Penicillin Amidohydrolase, domain 1"/>
    <property type="match status" value="1"/>
</dbReference>
<evidence type="ECO:0000313" key="8">
    <source>
        <dbReference type="Proteomes" id="UP000550508"/>
    </source>
</evidence>
<keyword evidence="5" id="KW-0479">Metal-binding</keyword>
<comment type="cofactor">
    <cofactor evidence="5">
        <name>Ca(2+)</name>
        <dbReference type="ChEBI" id="CHEBI:29108"/>
    </cofactor>
    <text evidence="5">Binds 1 Ca(2+) ion per dimer.</text>
</comment>
<name>A0A849VTV4_9HYPH</name>
<dbReference type="EMBL" id="JABUMX010000002">
    <property type="protein sequence ID" value="NTS31577.1"/>
    <property type="molecule type" value="Genomic_DNA"/>
</dbReference>
<sequence length="819" mass="89607">MRRIIKGLLWIVFSLIPIALLASVLAYVWFARSVTPAAGEATLAGLSAPVSVTRDRNAVPHISGSSVEDVLMALGFVHAQERMWQMEMNRMAGQGRLSEIFGDKTIFTDRFIRSIGLYESAKSSVASLDAADRGKIDAYVHGINAFIDSAPPTFGSKYSPEFVILGHKPEKWTAADVIVILKLMSVSLGANIDDEVLRLKFARLGMSDAEITDLEPPVEGDTPPPLPDVRQILGLQTGTLKAGASEAERRYAALNDVVSTGASNNWVVGGARTETGKPILANDPHLGLSAPAIWYLAHLQVKAGDGTVKNLVGVTLPGAPLVLLGRNDKLAWGFTNAGADVQDLFVERINPANPDEYQTPQGFQAFDKRRVDIKVKGGESVSFDRLATRHGPVLPADYRGLDHYMPEGTVAALSWTALSGDDKTIAAGFKLWDFATVSDFQNGMQDFITPMQSIVIADVDGNIGMIAPGRVPVRDPANQIMGRTPSPGWDATYDWKGFIPYGELPRVDSPADNVLATANTKIVDSSYPHFLTFDWDEPWRLNRIKTLVYGADGQTLESNRKVQGDARSDGFAVLLPVMLKALEGRSDVDQDALARLKGWDFVEDRAKIEPLLFNAWLRIAIKRILEDDLGDALPSYWQAHVTAMLRWLGPGAARDWCDDRRTPEKESCGDILALSLKDALKDLETRLGSDRRAWTYGALHYAYGAHRPFSQVSPLDRIFNVTVPASGGAFTLDRGKSAYTDESNPYRVTHGTSYRGLFDLADLDRSTYIQTTGQSGNVFSSNYRDFAETWANTGAITIPTDETAYQDGLLGVWSLKPGK</sequence>
<comment type="similarity">
    <text evidence="1">Belongs to the peptidase S45 family.</text>
</comment>
<evidence type="ECO:0000256" key="3">
    <source>
        <dbReference type="ARBA" id="ARBA00023145"/>
    </source>
</evidence>
<feature type="active site" description="Nucleophile" evidence="4">
    <location>
        <position position="263"/>
    </location>
</feature>
<keyword evidence="8" id="KW-1185">Reference proteome</keyword>
<proteinExistence type="inferred from homology"/>
<dbReference type="RefSeq" id="WP_174208060.1">
    <property type="nucleotide sequence ID" value="NZ_JABUMX010000002.1"/>
</dbReference>
<organism evidence="7 8">
    <name type="scientific">Phyllobacterium pellucidum</name>
    <dbReference type="NCBI Taxonomy" id="2740464"/>
    <lineage>
        <taxon>Bacteria</taxon>
        <taxon>Pseudomonadati</taxon>
        <taxon>Pseudomonadota</taxon>
        <taxon>Alphaproteobacteria</taxon>
        <taxon>Hyphomicrobiales</taxon>
        <taxon>Phyllobacteriaceae</taxon>
        <taxon>Phyllobacterium</taxon>
    </lineage>
</organism>
<keyword evidence="6" id="KW-0812">Transmembrane</keyword>
<feature type="binding site" evidence="5">
    <location>
        <position position="343"/>
    </location>
    <ligand>
        <name>Ca(2+)</name>
        <dbReference type="ChEBI" id="CHEBI:29108"/>
    </ligand>
</feature>
<dbReference type="CDD" id="cd03747">
    <property type="entry name" value="Ntn_PGA_like"/>
    <property type="match status" value="1"/>
</dbReference>
<dbReference type="PANTHER" id="PTHR34218">
    <property type="entry name" value="PEPTIDASE S45 PENICILLIN AMIDASE"/>
    <property type="match status" value="1"/>
</dbReference>
<keyword evidence="2" id="KW-0378">Hydrolase</keyword>
<reference evidence="7 8" key="1">
    <citation type="submission" date="2020-05" db="EMBL/GenBank/DDBJ databases">
        <authorList>
            <person name="Kim M.K."/>
        </authorList>
    </citation>
    <scope>NUCLEOTIDE SEQUENCE [LARGE SCALE GENOMIC DNA]</scope>
    <source>
        <strain evidence="7 8">BT25</strain>
    </source>
</reference>
<evidence type="ECO:0000313" key="7">
    <source>
        <dbReference type="EMBL" id="NTS31577.1"/>
    </source>
</evidence>
<evidence type="ECO:0000256" key="4">
    <source>
        <dbReference type="PIRSR" id="PIRSR001227-1"/>
    </source>
</evidence>
<dbReference type="GO" id="GO:0046872">
    <property type="term" value="F:metal ion binding"/>
    <property type="evidence" value="ECO:0007669"/>
    <property type="project" value="UniProtKB-KW"/>
</dbReference>
<dbReference type="Gene3D" id="2.30.120.10">
    <property type="match status" value="1"/>
</dbReference>
<dbReference type="PIRSF" id="PIRSF001227">
    <property type="entry name" value="Pen_acylase"/>
    <property type="match status" value="1"/>
</dbReference>
<evidence type="ECO:0000256" key="1">
    <source>
        <dbReference type="ARBA" id="ARBA00006586"/>
    </source>
</evidence>
<keyword evidence="3" id="KW-0865">Zymogen</keyword>
<comment type="caution">
    <text evidence="7">The sequence shown here is derived from an EMBL/GenBank/DDBJ whole genome shotgun (WGS) entry which is preliminary data.</text>
</comment>
<protein>
    <submittedName>
        <fullName evidence="7">Penicillin acylase family protein</fullName>
    </submittedName>
</protein>
<dbReference type="Gene3D" id="1.10.1400.10">
    <property type="match status" value="1"/>
</dbReference>
<evidence type="ECO:0000256" key="5">
    <source>
        <dbReference type="PIRSR" id="PIRSR001227-2"/>
    </source>
</evidence>
<dbReference type="InterPro" id="IPR014395">
    <property type="entry name" value="Pen/GL7ACA/AHL_acylase"/>
</dbReference>
<dbReference type="SUPFAM" id="SSF56235">
    <property type="entry name" value="N-terminal nucleophile aminohydrolases (Ntn hydrolases)"/>
    <property type="match status" value="1"/>
</dbReference>
<dbReference type="InterPro" id="IPR043147">
    <property type="entry name" value="Penicillin_amidase_A-knob"/>
</dbReference>
<evidence type="ECO:0000256" key="2">
    <source>
        <dbReference type="ARBA" id="ARBA00022801"/>
    </source>
</evidence>
<keyword evidence="6" id="KW-0472">Membrane</keyword>
<gene>
    <name evidence="7" type="ORF">HQ945_09965</name>
</gene>
<dbReference type="GO" id="GO:0017000">
    <property type="term" value="P:antibiotic biosynthetic process"/>
    <property type="evidence" value="ECO:0007669"/>
    <property type="project" value="InterPro"/>
</dbReference>
<dbReference type="InterPro" id="IPR002692">
    <property type="entry name" value="S45"/>
</dbReference>
<evidence type="ECO:0000256" key="6">
    <source>
        <dbReference type="SAM" id="Phobius"/>
    </source>
</evidence>
<dbReference type="InterPro" id="IPR043146">
    <property type="entry name" value="Penicillin_amidase_N_B-knob"/>
</dbReference>
<keyword evidence="5" id="KW-0106">Calcium</keyword>
<feature type="binding site" evidence="5">
    <location>
        <position position="195"/>
    </location>
    <ligand>
        <name>Ca(2+)</name>
        <dbReference type="ChEBI" id="CHEBI:29108"/>
    </ligand>
</feature>
<dbReference type="InterPro" id="IPR029055">
    <property type="entry name" value="Ntn_hydrolases_N"/>
</dbReference>
<dbReference type="InterPro" id="IPR023343">
    <property type="entry name" value="Penicillin_amidase_dom1"/>
</dbReference>
<dbReference type="Proteomes" id="UP000550508">
    <property type="component" value="Unassembled WGS sequence"/>
</dbReference>
<dbReference type="PANTHER" id="PTHR34218:SF4">
    <property type="entry name" value="ACYL-HOMOSERINE LACTONE ACYLASE QUIP"/>
    <property type="match status" value="1"/>
</dbReference>
<accession>A0A849VTV4</accession>
<dbReference type="AlphaFoldDB" id="A0A849VTV4"/>
<dbReference type="Gene3D" id="3.60.20.10">
    <property type="entry name" value="Glutamine Phosphoribosylpyrophosphate, subunit 1, domain 1"/>
    <property type="match status" value="1"/>
</dbReference>
<dbReference type="GO" id="GO:0016811">
    <property type="term" value="F:hydrolase activity, acting on carbon-nitrogen (but not peptide) bonds, in linear amides"/>
    <property type="evidence" value="ECO:0007669"/>
    <property type="project" value="InterPro"/>
</dbReference>
<dbReference type="Pfam" id="PF01804">
    <property type="entry name" value="Penicil_amidase"/>
    <property type="match status" value="1"/>
</dbReference>
<feature type="transmembrane region" description="Helical" evidence="6">
    <location>
        <begin position="7"/>
        <end position="30"/>
    </location>
</feature>